<sequence>MSAAKVSSRSTPSMEQRVSQRSSARGGPPSTSTAKPAGPPANAAKPANAAAPAAPGESTTDKISEYAIIALVAIQNACISIKNFLYNVYLVLKFVWQKPDVAWDLVSTTCHLIKVSRDAGLWSWSQLWDMFYAQTFAPMINQQKAKEEAEAQKAKT</sequence>
<dbReference type="OrthoDB" id="639767at2759"/>
<dbReference type="Proteomes" id="UP000024635">
    <property type="component" value="Unassembled WGS sequence"/>
</dbReference>
<name>A0A016TT13_9BILA</name>
<feature type="compositionally biased region" description="Polar residues" evidence="1">
    <location>
        <begin position="1"/>
        <end position="33"/>
    </location>
</feature>
<evidence type="ECO:0000313" key="3">
    <source>
        <dbReference type="Proteomes" id="UP000024635"/>
    </source>
</evidence>
<dbReference type="AlphaFoldDB" id="A0A016TT13"/>
<evidence type="ECO:0000256" key="1">
    <source>
        <dbReference type="SAM" id="MobiDB-lite"/>
    </source>
</evidence>
<gene>
    <name evidence="2" type="primary">Acey_s0079.g1247</name>
    <name evidence="2" type="ORF">Y032_0079g1247</name>
</gene>
<evidence type="ECO:0000313" key="2">
    <source>
        <dbReference type="EMBL" id="EYC05901.1"/>
    </source>
</evidence>
<keyword evidence="3" id="KW-1185">Reference proteome</keyword>
<organism evidence="2 3">
    <name type="scientific">Ancylostoma ceylanicum</name>
    <dbReference type="NCBI Taxonomy" id="53326"/>
    <lineage>
        <taxon>Eukaryota</taxon>
        <taxon>Metazoa</taxon>
        <taxon>Ecdysozoa</taxon>
        <taxon>Nematoda</taxon>
        <taxon>Chromadorea</taxon>
        <taxon>Rhabditida</taxon>
        <taxon>Rhabditina</taxon>
        <taxon>Rhabditomorpha</taxon>
        <taxon>Strongyloidea</taxon>
        <taxon>Ancylostomatidae</taxon>
        <taxon>Ancylostomatinae</taxon>
        <taxon>Ancylostoma</taxon>
    </lineage>
</organism>
<feature type="region of interest" description="Disordered" evidence="1">
    <location>
        <begin position="1"/>
        <end position="58"/>
    </location>
</feature>
<protein>
    <submittedName>
        <fullName evidence="2">Uncharacterized protein</fullName>
    </submittedName>
</protein>
<dbReference type="EMBL" id="JARK01001415">
    <property type="protein sequence ID" value="EYC05901.1"/>
    <property type="molecule type" value="Genomic_DNA"/>
</dbReference>
<accession>A0A016TT13</accession>
<feature type="compositionally biased region" description="Low complexity" evidence="1">
    <location>
        <begin position="34"/>
        <end position="56"/>
    </location>
</feature>
<reference evidence="3" key="1">
    <citation type="journal article" date="2015" name="Nat. Genet.">
        <title>The genome and transcriptome of the zoonotic hookworm Ancylostoma ceylanicum identify infection-specific gene families.</title>
        <authorList>
            <person name="Schwarz E.M."/>
            <person name="Hu Y."/>
            <person name="Antoshechkin I."/>
            <person name="Miller M.M."/>
            <person name="Sternberg P.W."/>
            <person name="Aroian R.V."/>
        </authorList>
    </citation>
    <scope>NUCLEOTIDE SEQUENCE</scope>
    <source>
        <strain evidence="3">HY135</strain>
    </source>
</reference>
<comment type="caution">
    <text evidence="2">The sequence shown here is derived from an EMBL/GenBank/DDBJ whole genome shotgun (WGS) entry which is preliminary data.</text>
</comment>
<proteinExistence type="predicted"/>